<comment type="subcellular location">
    <subcellularLocation>
        <location evidence="1">Golgi apparatus membrane</location>
        <topology evidence="1">Single-pass type II membrane protein</topology>
    </subcellularLocation>
</comment>
<feature type="domain" description="Alpha 1,4-glycosyltransferase" evidence="8">
    <location>
        <begin position="223"/>
        <end position="351"/>
    </location>
</feature>
<evidence type="ECO:0000313" key="10">
    <source>
        <dbReference type="Proteomes" id="UP000789390"/>
    </source>
</evidence>
<proteinExistence type="inferred from homology"/>
<keyword evidence="3" id="KW-0328">Glycosyltransferase</keyword>
<dbReference type="GO" id="GO:0006688">
    <property type="term" value="P:glycosphingolipid biosynthetic process"/>
    <property type="evidence" value="ECO:0007669"/>
    <property type="project" value="TreeGrafter"/>
</dbReference>
<dbReference type="GO" id="GO:0016758">
    <property type="term" value="F:hexosyltransferase activity"/>
    <property type="evidence" value="ECO:0007669"/>
    <property type="project" value="TreeGrafter"/>
</dbReference>
<accession>A0A8J2WF96</accession>
<evidence type="ECO:0000313" key="9">
    <source>
        <dbReference type="EMBL" id="CAH0099357.1"/>
    </source>
</evidence>
<feature type="signal peptide" evidence="7">
    <location>
        <begin position="1"/>
        <end position="18"/>
    </location>
</feature>
<evidence type="ECO:0000256" key="2">
    <source>
        <dbReference type="ARBA" id="ARBA00009003"/>
    </source>
</evidence>
<reference evidence="9" key="1">
    <citation type="submission" date="2021-11" db="EMBL/GenBank/DDBJ databases">
        <authorList>
            <person name="Schell T."/>
        </authorList>
    </citation>
    <scope>NUCLEOTIDE SEQUENCE</scope>
    <source>
        <strain evidence="9">M5</strain>
    </source>
</reference>
<evidence type="ECO:0000256" key="7">
    <source>
        <dbReference type="SAM" id="SignalP"/>
    </source>
</evidence>
<evidence type="ECO:0000256" key="3">
    <source>
        <dbReference type="ARBA" id="ARBA00022676"/>
    </source>
</evidence>
<dbReference type="InterPro" id="IPR007652">
    <property type="entry name" value="A1-4-GlycosylTfrase_dom"/>
</dbReference>
<comment type="caution">
    <text evidence="9">The sequence shown here is derived from an EMBL/GenBank/DDBJ whole genome shotgun (WGS) entry which is preliminary data.</text>
</comment>
<protein>
    <recommendedName>
        <fullName evidence="8">Alpha 1,4-glycosyltransferase domain-containing protein</fullName>
    </recommendedName>
</protein>
<feature type="chain" id="PRO_5035202914" description="Alpha 1,4-glycosyltransferase domain-containing protein" evidence="7">
    <location>
        <begin position="19"/>
        <end position="361"/>
    </location>
</feature>
<dbReference type="PANTHER" id="PTHR12042:SF21">
    <property type="entry name" value="ALPHA1,4-GALACTOSYLTRANSFERASE 1-RELATED"/>
    <property type="match status" value="1"/>
</dbReference>
<dbReference type="Gene3D" id="3.90.550.20">
    <property type="match status" value="1"/>
</dbReference>
<gene>
    <name evidence="9" type="ORF">DGAL_LOCUS1491</name>
</gene>
<keyword evidence="7" id="KW-0732">Signal</keyword>
<dbReference type="InterPro" id="IPR007577">
    <property type="entry name" value="GlycoTrfase_DXD_sugar-bd_CS"/>
</dbReference>
<dbReference type="OrthoDB" id="409543at2759"/>
<sequence length="361" mass="41351">MGILFGFLLAIWKGSILESSLRLMSTTDVDWSIQFANEPLARPFKVPGPESICPSMALQSGDTDRINFIESTGHECLTPRQACGVESAARANPGMNIQIHLNTDKIGPPSWDDLLRRPGRVRSCAFNALLQNQFSHNVQMIRENFTNVLKESLFRPLIESGNFQTSHWSVVQISDAIRLLLLQQHGGYYLDFDNIVFRPLHCLRNGFSYLEEHPNIENGIMVMDKDHPFLSFLIRYLMQTYDPKKRVSLGPPAFGKAFQLFCQINDPLFKSGLHHCLASSNLTLYHPDSFFPVRHYELGHFYDTVWEGLNLQKMERAYLTHVYLSSWGRKVHPNSLYSRLARQYCPSVWQLTKDANIPLGF</sequence>
<comment type="similarity">
    <text evidence="2">Belongs to the glycosyltransferase 32 family.</text>
</comment>
<dbReference type="Proteomes" id="UP000789390">
    <property type="component" value="Unassembled WGS sequence"/>
</dbReference>
<keyword evidence="10" id="KW-1185">Reference proteome</keyword>
<keyword evidence="4" id="KW-0808">Transferase</keyword>
<dbReference type="PANTHER" id="PTHR12042">
    <property type="entry name" value="LACTOSYLCERAMIDE 4-ALPHA-GALACTOSYLTRANSFERASE ALPHA- 1,4-GALACTOSYLTRANSFERASE"/>
    <property type="match status" value="1"/>
</dbReference>
<dbReference type="InterPro" id="IPR051981">
    <property type="entry name" value="Glycosyltransf_32"/>
</dbReference>
<dbReference type="GO" id="GO:0000139">
    <property type="term" value="C:Golgi membrane"/>
    <property type="evidence" value="ECO:0007669"/>
    <property type="project" value="UniProtKB-SubCell"/>
</dbReference>
<evidence type="ECO:0000256" key="5">
    <source>
        <dbReference type="ARBA" id="ARBA00023034"/>
    </source>
</evidence>
<organism evidence="9 10">
    <name type="scientific">Daphnia galeata</name>
    <dbReference type="NCBI Taxonomy" id="27404"/>
    <lineage>
        <taxon>Eukaryota</taxon>
        <taxon>Metazoa</taxon>
        <taxon>Ecdysozoa</taxon>
        <taxon>Arthropoda</taxon>
        <taxon>Crustacea</taxon>
        <taxon>Branchiopoda</taxon>
        <taxon>Diplostraca</taxon>
        <taxon>Cladocera</taxon>
        <taxon>Anomopoda</taxon>
        <taxon>Daphniidae</taxon>
        <taxon>Daphnia</taxon>
    </lineage>
</organism>
<evidence type="ECO:0000256" key="1">
    <source>
        <dbReference type="ARBA" id="ARBA00004323"/>
    </source>
</evidence>
<name>A0A8J2WF96_9CRUS</name>
<keyword evidence="5" id="KW-0333">Golgi apparatus</keyword>
<dbReference type="Pfam" id="PF04572">
    <property type="entry name" value="Gb3_synth"/>
    <property type="match status" value="1"/>
</dbReference>
<dbReference type="SUPFAM" id="SSF53448">
    <property type="entry name" value="Nucleotide-diphospho-sugar transferases"/>
    <property type="match status" value="1"/>
</dbReference>
<evidence type="ECO:0000256" key="4">
    <source>
        <dbReference type="ARBA" id="ARBA00022679"/>
    </source>
</evidence>
<dbReference type="EMBL" id="CAKKLH010000017">
    <property type="protein sequence ID" value="CAH0099357.1"/>
    <property type="molecule type" value="Genomic_DNA"/>
</dbReference>
<dbReference type="AlphaFoldDB" id="A0A8J2WF96"/>
<dbReference type="InterPro" id="IPR029044">
    <property type="entry name" value="Nucleotide-diphossugar_trans"/>
</dbReference>
<dbReference type="Pfam" id="PF04488">
    <property type="entry name" value="Gly_transf_sug"/>
    <property type="match status" value="1"/>
</dbReference>
<evidence type="ECO:0000256" key="6">
    <source>
        <dbReference type="ARBA" id="ARBA00023136"/>
    </source>
</evidence>
<evidence type="ECO:0000259" key="8">
    <source>
        <dbReference type="Pfam" id="PF04572"/>
    </source>
</evidence>
<keyword evidence="6" id="KW-0472">Membrane</keyword>